<evidence type="ECO:0000259" key="11">
    <source>
        <dbReference type="Pfam" id="PF00662"/>
    </source>
</evidence>
<comment type="subunit">
    <text evidence="8">Forms a complex with DabA.</text>
</comment>
<dbReference type="RefSeq" id="WP_101647491.1">
    <property type="nucleotide sequence ID" value="NZ_PGVE01000037.1"/>
</dbReference>
<dbReference type="GO" id="GO:0015990">
    <property type="term" value="P:electron transport coupled proton transport"/>
    <property type="evidence" value="ECO:0007669"/>
    <property type="project" value="TreeGrafter"/>
</dbReference>
<comment type="similarity">
    <text evidence="2">Belongs to the CPA3 antiporters (TC 2.A.63) subunit A family.</text>
</comment>
<dbReference type="InterPro" id="IPR046396">
    <property type="entry name" value="Transporter_DabB"/>
</dbReference>
<dbReference type="Proteomes" id="UP000234950">
    <property type="component" value="Unassembled WGS sequence"/>
</dbReference>
<dbReference type="PANTHER" id="PTHR42829">
    <property type="entry name" value="NADH-UBIQUINONE OXIDOREDUCTASE CHAIN 5"/>
    <property type="match status" value="1"/>
</dbReference>
<keyword evidence="13" id="KW-1185">Reference proteome</keyword>
<feature type="transmembrane region" description="Helical" evidence="8">
    <location>
        <begin position="297"/>
        <end position="318"/>
    </location>
</feature>
<feature type="transmembrane region" description="Helical" evidence="8">
    <location>
        <begin position="67"/>
        <end position="88"/>
    </location>
</feature>
<comment type="caution">
    <text evidence="12">The sequence shown here is derived from an EMBL/GenBank/DDBJ whole genome shotgun (WGS) entry which is preliminary data.</text>
</comment>
<keyword evidence="7 8" id="KW-0472">Membrane</keyword>
<feature type="transmembrane region" description="Helical" evidence="8">
    <location>
        <begin position="157"/>
        <end position="175"/>
    </location>
</feature>
<evidence type="ECO:0000256" key="5">
    <source>
        <dbReference type="ARBA" id="ARBA00022692"/>
    </source>
</evidence>
<feature type="transmembrane region" description="Helical" evidence="8">
    <location>
        <begin position="6"/>
        <end position="25"/>
    </location>
</feature>
<evidence type="ECO:0000256" key="4">
    <source>
        <dbReference type="ARBA" id="ARBA00022475"/>
    </source>
</evidence>
<dbReference type="InterPro" id="IPR001750">
    <property type="entry name" value="ND/Mrp_TM"/>
</dbReference>
<evidence type="ECO:0000256" key="8">
    <source>
        <dbReference type="HAMAP-Rule" id="MF_00862"/>
    </source>
</evidence>
<dbReference type="GO" id="GO:0005886">
    <property type="term" value="C:plasma membrane"/>
    <property type="evidence" value="ECO:0007669"/>
    <property type="project" value="UniProtKB-SubCell"/>
</dbReference>
<dbReference type="PANTHER" id="PTHR42829:SF1">
    <property type="entry name" value="INORGANIC CARBON TRANSPORTER SUBUNIT DABB-RELATED"/>
    <property type="match status" value="1"/>
</dbReference>
<keyword evidence="6 8" id="KW-1133">Transmembrane helix</keyword>
<feature type="transmembrane region" description="Helical" evidence="8">
    <location>
        <begin position="376"/>
        <end position="397"/>
    </location>
</feature>
<dbReference type="PRINTS" id="PR01434">
    <property type="entry name" value="NADHDHGNASE5"/>
</dbReference>
<dbReference type="AlphaFoldDB" id="A0A2N5HJS5"/>
<evidence type="ECO:0000313" key="13">
    <source>
        <dbReference type="Proteomes" id="UP000234950"/>
    </source>
</evidence>
<sequence>MLNSLPEIFFILLTISVLSGLFLLYPRVPLSFVRIHIGITLLPPAAALLALVATKGTMIYGPWRLDALSWMLVLFVLTIGFIVQRYSFRYFLGDRSYRKYFALLTITTTADSVVWLSNDLRLLLISWGATLLGLILLIGLNKEWSVARNAAKQSGRLFAIGWLILLGAVIWVTQATGHWQLSIVLTKSSLTHLDLWERTCISLMLILTVVIPSAQWPFQRWLLHSVVTPTPVSAVMHAGLVNAGGIILTRFSPLFSGDIAQIVLLVLSSISVMIGTGIMLVQVDYKRQLVGSTISQMGFMLIQCALGAFLAAIIHAVLHGLFKSTLFLQAGSVLHHQKESTSGSNQPSSLLWTITGGILGLLTALGLWISSAGEIYQLISALTLGWSISLAWTQLVAFGSGHIARIAGCTLFVIAAIVYNFIHEVFKGVLQNSIPKGIQPSEPAAILLLIFLLTGSAAGVWLARHRSSAAYAVIYLWLVRLGEPQNNLVESHPKYLTQSFFRGGHLR</sequence>
<dbReference type="OrthoDB" id="9807568at2"/>
<feature type="transmembrane region" description="Helical" evidence="8">
    <location>
        <begin position="443"/>
        <end position="463"/>
    </location>
</feature>
<evidence type="ECO:0000256" key="9">
    <source>
        <dbReference type="RuleBase" id="RU000320"/>
    </source>
</evidence>
<evidence type="ECO:0000256" key="2">
    <source>
        <dbReference type="ARBA" id="ARBA00008483"/>
    </source>
</evidence>
<organism evidence="12 13">
    <name type="scientific">Neobacillus cucumis</name>
    <dbReference type="NCBI Taxonomy" id="1740721"/>
    <lineage>
        <taxon>Bacteria</taxon>
        <taxon>Bacillati</taxon>
        <taxon>Bacillota</taxon>
        <taxon>Bacilli</taxon>
        <taxon>Bacillales</taxon>
        <taxon>Bacillaceae</taxon>
        <taxon>Neobacillus</taxon>
    </lineage>
</organism>
<dbReference type="GO" id="GO:0008137">
    <property type="term" value="F:NADH dehydrogenase (ubiquinone) activity"/>
    <property type="evidence" value="ECO:0007669"/>
    <property type="project" value="InterPro"/>
</dbReference>
<dbReference type="Pfam" id="PF00361">
    <property type="entry name" value="Proton_antipo_M"/>
    <property type="match status" value="1"/>
</dbReference>
<dbReference type="InterPro" id="IPR001516">
    <property type="entry name" value="Proton_antipo_N"/>
</dbReference>
<protein>
    <recommendedName>
        <fullName evidence="8">Probable inorganic carbon transporter subunit DabB</fullName>
    </recommendedName>
</protein>
<comment type="similarity">
    <text evidence="8">Belongs to the inorganic carbon transporter (TC 9.A.2) DabB family.</text>
</comment>
<reference evidence="12 13" key="1">
    <citation type="submission" date="2017-11" db="EMBL/GenBank/DDBJ databases">
        <title>Comparitive Functional Genomics of Dry Heat Resistant strains isolated from the Viking Spacecraft.</title>
        <authorList>
            <person name="Seuylemezian A."/>
            <person name="Cooper K."/>
            <person name="Vaishampayan P."/>
        </authorList>
    </citation>
    <scope>NUCLEOTIDE SEQUENCE [LARGE SCALE GENOMIC DNA]</scope>
    <source>
        <strain evidence="12 13">V32-6</strain>
    </source>
</reference>
<feature type="transmembrane region" description="Helical" evidence="8">
    <location>
        <begin position="259"/>
        <end position="285"/>
    </location>
</feature>
<feature type="transmembrane region" description="Helical" evidence="8">
    <location>
        <begin position="226"/>
        <end position="247"/>
    </location>
</feature>
<dbReference type="InterPro" id="IPR003945">
    <property type="entry name" value="NU5C-like"/>
</dbReference>
<evidence type="ECO:0000256" key="1">
    <source>
        <dbReference type="ARBA" id="ARBA00004651"/>
    </source>
</evidence>
<feature type="domain" description="NADH:quinone oxidoreductase/Mrp antiporter transmembrane" evidence="10">
    <location>
        <begin position="117"/>
        <end position="400"/>
    </location>
</feature>
<proteinExistence type="inferred from homology"/>
<keyword evidence="4 8" id="KW-1003">Cell membrane</keyword>
<dbReference type="GO" id="GO:0042773">
    <property type="term" value="P:ATP synthesis coupled electron transport"/>
    <property type="evidence" value="ECO:0007669"/>
    <property type="project" value="InterPro"/>
</dbReference>
<evidence type="ECO:0000256" key="3">
    <source>
        <dbReference type="ARBA" id="ARBA00022448"/>
    </source>
</evidence>
<feature type="transmembrane region" description="Helical" evidence="8">
    <location>
        <begin position="195"/>
        <end position="214"/>
    </location>
</feature>
<name>A0A2N5HJS5_9BACI</name>
<dbReference type="NCBIfam" id="NF006373">
    <property type="entry name" value="PRK08601.1"/>
    <property type="match status" value="1"/>
</dbReference>
<feature type="transmembrane region" description="Helical" evidence="8">
    <location>
        <begin position="403"/>
        <end position="422"/>
    </location>
</feature>
<evidence type="ECO:0000256" key="6">
    <source>
        <dbReference type="ARBA" id="ARBA00022989"/>
    </source>
</evidence>
<comment type="subcellular location">
    <subcellularLocation>
        <location evidence="1 8">Cell membrane</location>
        <topology evidence="1 8">Multi-pass membrane protein</topology>
    </subcellularLocation>
    <subcellularLocation>
        <location evidence="9">Membrane</location>
        <topology evidence="9">Multi-pass membrane protein</topology>
    </subcellularLocation>
</comment>
<evidence type="ECO:0000259" key="10">
    <source>
        <dbReference type="Pfam" id="PF00361"/>
    </source>
</evidence>
<feature type="domain" description="NADH-Ubiquinone oxidoreductase (complex I) chain 5 N-terminal" evidence="11">
    <location>
        <begin position="64"/>
        <end position="101"/>
    </location>
</feature>
<comment type="function">
    <text evidence="8">Part of an energy-coupled inorganic carbon pump.</text>
</comment>
<gene>
    <name evidence="8" type="primary">dabB</name>
    <name evidence="12" type="ORF">CVD27_08610</name>
</gene>
<feature type="transmembrane region" description="Helical" evidence="8">
    <location>
        <begin position="350"/>
        <end position="369"/>
    </location>
</feature>
<dbReference type="HAMAP" id="MF_00862">
    <property type="entry name" value="DabB"/>
    <property type="match status" value="1"/>
</dbReference>
<dbReference type="EMBL" id="PGVE01000037">
    <property type="protein sequence ID" value="PLS05761.1"/>
    <property type="molecule type" value="Genomic_DNA"/>
</dbReference>
<evidence type="ECO:0000313" key="12">
    <source>
        <dbReference type="EMBL" id="PLS05761.1"/>
    </source>
</evidence>
<keyword evidence="3 8" id="KW-0813">Transport</keyword>
<feature type="transmembrane region" description="Helical" evidence="8">
    <location>
        <begin position="122"/>
        <end position="141"/>
    </location>
</feature>
<feature type="transmembrane region" description="Helical" evidence="8">
    <location>
        <begin position="100"/>
        <end position="116"/>
    </location>
</feature>
<keyword evidence="5 8" id="KW-0812">Transmembrane</keyword>
<feature type="transmembrane region" description="Helical" evidence="8">
    <location>
        <begin position="37"/>
        <end position="61"/>
    </location>
</feature>
<accession>A0A2N5HJS5</accession>
<evidence type="ECO:0000256" key="7">
    <source>
        <dbReference type="ARBA" id="ARBA00023136"/>
    </source>
</evidence>
<dbReference type="Pfam" id="PF00662">
    <property type="entry name" value="Proton_antipo_N"/>
    <property type="match status" value="1"/>
</dbReference>
<dbReference type="GO" id="GO:0003954">
    <property type="term" value="F:NADH dehydrogenase activity"/>
    <property type="evidence" value="ECO:0007669"/>
    <property type="project" value="TreeGrafter"/>
</dbReference>